<dbReference type="InterPro" id="IPR002575">
    <property type="entry name" value="Aminoglycoside_PTrfase"/>
</dbReference>
<dbReference type="Pfam" id="PF01636">
    <property type="entry name" value="APH"/>
    <property type="match status" value="1"/>
</dbReference>
<dbReference type="PANTHER" id="PTHR11012:SF30">
    <property type="entry name" value="PROTEIN KINASE-LIKE DOMAIN-CONTAINING"/>
    <property type="match status" value="1"/>
</dbReference>
<protein>
    <submittedName>
        <fullName evidence="3">Phosphotransferase family protein</fullName>
    </submittedName>
</protein>
<dbReference type="PANTHER" id="PTHR11012">
    <property type="entry name" value="PROTEIN KINASE-LIKE DOMAIN-CONTAINING"/>
    <property type="match status" value="1"/>
</dbReference>
<keyword evidence="4" id="KW-1185">Reference proteome</keyword>
<dbReference type="SUPFAM" id="SSF56112">
    <property type="entry name" value="Protein kinase-like (PK-like)"/>
    <property type="match status" value="1"/>
</dbReference>
<name>A0ABW4P8X3_9NOCA</name>
<organism evidence="3 4">
    <name type="scientific">Rhodococcus gannanensis</name>
    <dbReference type="NCBI Taxonomy" id="1960308"/>
    <lineage>
        <taxon>Bacteria</taxon>
        <taxon>Bacillati</taxon>
        <taxon>Actinomycetota</taxon>
        <taxon>Actinomycetes</taxon>
        <taxon>Mycobacteriales</taxon>
        <taxon>Nocardiaceae</taxon>
        <taxon>Rhodococcus</taxon>
    </lineage>
</organism>
<dbReference type="EMBL" id="JBHUFB010000013">
    <property type="protein sequence ID" value="MFD1814174.1"/>
    <property type="molecule type" value="Genomic_DNA"/>
</dbReference>
<dbReference type="Proteomes" id="UP001597286">
    <property type="component" value="Unassembled WGS sequence"/>
</dbReference>
<reference evidence="4" key="1">
    <citation type="journal article" date="2019" name="Int. J. Syst. Evol. Microbiol.">
        <title>The Global Catalogue of Microorganisms (GCM) 10K type strain sequencing project: providing services to taxonomists for standard genome sequencing and annotation.</title>
        <authorList>
            <consortium name="The Broad Institute Genomics Platform"/>
            <consortium name="The Broad Institute Genome Sequencing Center for Infectious Disease"/>
            <person name="Wu L."/>
            <person name="Ma J."/>
        </authorList>
    </citation>
    <scope>NUCLEOTIDE SEQUENCE [LARGE SCALE GENOMIC DNA]</scope>
    <source>
        <strain evidence="4">DT72</strain>
    </source>
</reference>
<dbReference type="SMART" id="SM00587">
    <property type="entry name" value="CHK"/>
    <property type="match status" value="1"/>
</dbReference>
<feature type="domain" description="CHK kinase-like" evidence="2">
    <location>
        <begin position="130"/>
        <end position="309"/>
    </location>
</feature>
<evidence type="ECO:0000259" key="2">
    <source>
        <dbReference type="SMART" id="SM00587"/>
    </source>
</evidence>
<dbReference type="InterPro" id="IPR015897">
    <property type="entry name" value="CHK_kinase-like"/>
</dbReference>
<evidence type="ECO:0000256" key="1">
    <source>
        <dbReference type="SAM" id="MobiDB-lite"/>
    </source>
</evidence>
<dbReference type="Gene3D" id="3.90.1200.10">
    <property type="match status" value="1"/>
</dbReference>
<accession>A0ABW4P8X3</accession>
<evidence type="ECO:0000313" key="3">
    <source>
        <dbReference type="EMBL" id="MFD1814174.1"/>
    </source>
</evidence>
<sequence length="372" mass="40065">MSGSGPADTATVTGGRLPGTPREVTPEWLGSVLAATDDQVIVDAVEITPVGTGQTAATYHLAVRYRRRGAGLPDTFVLKLPSQDLTVRDRVALGYRSEHAFYTGVAESTEIPVPRCFHCEIADEGREFVLLLEDLAPATQGDQIRGCGLADALLAVEALAGLHGPGWCDPKWAEFTGTVMPKPADAAAATGLGDVTKLATATTVEKLAGRLSADDVATLQEAADLVGAWLMLEPDRFGILHGDYRLDNLMFHPDGDRLTVVDWQTTAVGMPARDLAYFIGTSFEPAVRAEYERELVDAYHRALTEHGVVGYPADECWDDYRISVLQMPMITTLGFAFAASTERGDDMIVTMLERGCAAIRDLGSLDLIRGRL</sequence>
<comment type="caution">
    <text evidence="3">The sequence shown here is derived from an EMBL/GenBank/DDBJ whole genome shotgun (WGS) entry which is preliminary data.</text>
</comment>
<evidence type="ECO:0000313" key="4">
    <source>
        <dbReference type="Proteomes" id="UP001597286"/>
    </source>
</evidence>
<feature type="region of interest" description="Disordered" evidence="1">
    <location>
        <begin position="1"/>
        <end position="21"/>
    </location>
</feature>
<gene>
    <name evidence="3" type="ORF">ACFSJG_18310</name>
</gene>
<proteinExistence type="predicted"/>
<dbReference type="InterPro" id="IPR011009">
    <property type="entry name" value="Kinase-like_dom_sf"/>
</dbReference>
<dbReference type="RefSeq" id="WP_378486661.1">
    <property type="nucleotide sequence ID" value="NZ_JBHUFB010000013.1"/>
</dbReference>